<sequence length="89" mass="9588">MVEFLIALIEWFAVMALSSIGIEASGSAHCGTDPTARPAEYREAVLLVNGSDGKSGWVPARGDGCAQWMPIRDPRETPELLSPPLIYNS</sequence>
<proteinExistence type="predicted"/>
<gene>
    <name evidence="1" type="ORF">C7435_1409</name>
</gene>
<accession>A0A495DD04</accession>
<dbReference type="AlphaFoldDB" id="A0A495DD04"/>
<dbReference type="EMBL" id="RBIM01000003">
    <property type="protein sequence ID" value="RKR00208.1"/>
    <property type="molecule type" value="Genomic_DNA"/>
</dbReference>
<reference evidence="1 2" key="1">
    <citation type="submission" date="2018-10" db="EMBL/GenBank/DDBJ databases">
        <title>Genomic Encyclopedia of Type Strains, Phase IV (KMG-IV): sequencing the most valuable type-strain genomes for metagenomic binning, comparative biology and taxonomic classification.</title>
        <authorList>
            <person name="Goeker M."/>
        </authorList>
    </citation>
    <scope>NUCLEOTIDE SEQUENCE [LARGE SCALE GENOMIC DNA]</scope>
    <source>
        <strain evidence="1 2">DSM 4734</strain>
    </source>
</reference>
<evidence type="ECO:0000313" key="2">
    <source>
        <dbReference type="Proteomes" id="UP000273675"/>
    </source>
</evidence>
<dbReference type="Proteomes" id="UP000273675">
    <property type="component" value="Unassembled WGS sequence"/>
</dbReference>
<dbReference type="RefSeq" id="WP_075190430.1">
    <property type="nucleotide sequence ID" value="NZ_RBIM01000003.1"/>
</dbReference>
<dbReference type="OrthoDB" id="9969332at2"/>
<name>A0A495DD04_9PROT</name>
<organism evidence="1 2">
    <name type="scientific">Maricaulis maris</name>
    <dbReference type="NCBI Taxonomy" id="74318"/>
    <lineage>
        <taxon>Bacteria</taxon>
        <taxon>Pseudomonadati</taxon>
        <taxon>Pseudomonadota</taxon>
        <taxon>Alphaproteobacteria</taxon>
        <taxon>Maricaulales</taxon>
        <taxon>Maricaulaceae</taxon>
        <taxon>Maricaulis</taxon>
    </lineage>
</organism>
<comment type="caution">
    <text evidence="1">The sequence shown here is derived from an EMBL/GenBank/DDBJ whole genome shotgun (WGS) entry which is preliminary data.</text>
</comment>
<evidence type="ECO:0000313" key="1">
    <source>
        <dbReference type="EMBL" id="RKR00208.1"/>
    </source>
</evidence>
<protein>
    <submittedName>
        <fullName evidence="1">Uncharacterized protein</fullName>
    </submittedName>
</protein>